<sequence>MYIWYICFCKKTSVRDHFIGLMVYIQKLIQLSVSIPRLKRFFCLPQKELPLVALLWQQKIPFEPPGFPLQSGLNILFHIKYTHILVLFT</sequence>
<evidence type="ECO:0000313" key="1">
    <source>
        <dbReference type="EMBL" id="PDS22188.1"/>
    </source>
</evidence>
<dbReference type="Proteomes" id="UP000220828">
    <property type="component" value="Unassembled WGS sequence"/>
</dbReference>
<organism evidence="1 2">
    <name type="scientific">Flavobacterium branchiophilum</name>
    <dbReference type="NCBI Taxonomy" id="55197"/>
    <lineage>
        <taxon>Bacteria</taxon>
        <taxon>Pseudomonadati</taxon>
        <taxon>Bacteroidota</taxon>
        <taxon>Flavobacteriia</taxon>
        <taxon>Flavobacteriales</taxon>
        <taxon>Flavobacteriaceae</taxon>
        <taxon>Flavobacterium</taxon>
    </lineage>
</organism>
<accession>A0A2H3K8S6</accession>
<name>A0A2H3K8S6_9FLAO</name>
<evidence type="ECO:0000313" key="2">
    <source>
        <dbReference type="Proteomes" id="UP000220828"/>
    </source>
</evidence>
<comment type="caution">
    <text evidence="1">The sequence shown here is derived from an EMBL/GenBank/DDBJ whole genome shotgun (WGS) entry which is preliminary data.</text>
</comment>
<dbReference type="AlphaFoldDB" id="A0A2H3K8S6"/>
<dbReference type="EMBL" id="PCMW01000110">
    <property type="protein sequence ID" value="PDS22188.1"/>
    <property type="molecule type" value="Genomic_DNA"/>
</dbReference>
<protein>
    <submittedName>
        <fullName evidence="1">Uncharacterized protein</fullName>
    </submittedName>
</protein>
<gene>
    <name evidence="1" type="ORF">B0A77_14015</name>
</gene>
<reference evidence="1 2" key="1">
    <citation type="submission" date="2017-09" db="EMBL/GenBank/DDBJ databases">
        <title>Whole genomes of Flavobacteriaceae.</title>
        <authorList>
            <person name="Stine C."/>
            <person name="Li C."/>
            <person name="Tadesse D."/>
        </authorList>
    </citation>
    <scope>NUCLEOTIDE SEQUENCE [LARGE SCALE GENOMIC DNA]</scope>
    <source>
        <strain evidence="1 2">ATCC 35036</strain>
    </source>
</reference>
<proteinExistence type="predicted"/>